<protein>
    <submittedName>
        <fullName evidence="1">Uncharacterized protein</fullName>
    </submittedName>
</protein>
<name>A0A837KG04_9BACL</name>
<dbReference type="Proteomes" id="UP000035218">
    <property type="component" value="Unassembled WGS sequence"/>
</dbReference>
<dbReference type="AlphaFoldDB" id="A0A837KG04"/>
<accession>A0A837KG04</accession>
<evidence type="ECO:0000313" key="2">
    <source>
        <dbReference type="Proteomes" id="UP000035218"/>
    </source>
</evidence>
<reference evidence="1 2" key="1">
    <citation type="submission" date="2015-05" db="EMBL/GenBank/DDBJ databases">
        <title>Genome sequencing project for genomic taxonomy and phylogenomics of Bacillus-like bacteria.</title>
        <authorList>
            <person name="Liu B."/>
            <person name="Wang J."/>
            <person name="Zhu Y."/>
            <person name="Liu G."/>
            <person name="Chen Q."/>
            <person name="Chen Z."/>
            <person name="Lan J."/>
            <person name="Che J."/>
            <person name="Ge C."/>
            <person name="Shi H."/>
            <person name="Pan Z."/>
            <person name="Liu X."/>
        </authorList>
    </citation>
    <scope>NUCLEOTIDE SEQUENCE [LARGE SCALE GENOMIC DNA]</scope>
    <source>
        <strain evidence="1 2">DSM 9885</strain>
    </source>
</reference>
<comment type="caution">
    <text evidence="1">The sequence shown here is derived from an EMBL/GenBank/DDBJ whole genome shotgun (WGS) entry which is preliminary data.</text>
</comment>
<evidence type="ECO:0000313" key="1">
    <source>
        <dbReference type="EMBL" id="KLH96384.1"/>
    </source>
</evidence>
<gene>
    <name evidence="1" type="ORF">AA984_25100</name>
</gene>
<dbReference type="EMBL" id="LDCN01000010">
    <property type="protein sequence ID" value="KLH96384.1"/>
    <property type="molecule type" value="Genomic_DNA"/>
</dbReference>
<sequence>MPRKGGRLVSSVYLSFGQMWQSFGEIVSIGLFFYPKWQVFFKKCVFKKLAFQHRESGVNLKKEERSVGDLHEHRTLKVNGSFDAA</sequence>
<proteinExistence type="predicted"/>
<organism evidence="1 2">
    <name type="scientific">Brevibacillus formosus</name>
    <dbReference type="NCBI Taxonomy" id="54913"/>
    <lineage>
        <taxon>Bacteria</taxon>
        <taxon>Bacillati</taxon>
        <taxon>Bacillota</taxon>
        <taxon>Bacilli</taxon>
        <taxon>Bacillales</taxon>
        <taxon>Paenibacillaceae</taxon>
        <taxon>Brevibacillus</taxon>
    </lineage>
</organism>